<dbReference type="OrthoDB" id="5974730at2759"/>
<keyword evidence="8" id="KW-0256">Endoplasmic reticulum</keyword>
<evidence type="ECO:0000256" key="20">
    <source>
        <dbReference type="SAM" id="Phobius"/>
    </source>
</evidence>
<evidence type="ECO:0000256" key="5">
    <source>
        <dbReference type="ARBA" id="ARBA00022516"/>
    </source>
</evidence>
<feature type="compositionally biased region" description="Basic and acidic residues" evidence="19">
    <location>
        <begin position="490"/>
        <end position="499"/>
    </location>
</feature>
<dbReference type="GO" id="GO:0006656">
    <property type="term" value="P:phosphatidylcholine biosynthetic process"/>
    <property type="evidence" value="ECO:0007669"/>
    <property type="project" value="TreeGrafter"/>
</dbReference>
<keyword evidence="7 20" id="KW-0812">Transmembrane</keyword>
<evidence type="ECO:0000256" key="10">
    <source>
        <dbReference type="ARBA" id="ARBA00023098"/>
    </source>
</evidence>
<keyword evidence="5" id="KW-0444">Lipid biosynthesis</keyword>
<reference evidence="21 22" key="1">
    <citation type="journal article" date="2015" name="Nat. Commun.">
        <title>Lucilia cuprina genome unlocks parasitic fly biology to underpin future interventions.</title>
        <authorList>
            <person name="Anstead C.A."/>
            <person name="Korhonen P.K."/>
            <person name="Young N.D."/>
            <person name="Hall R.S."/>
            <person name="Jex A.R."/>
            <person name="Murali S.C."/>
            <person name="Hughes D.S."/>
            <person name="Lee S.F."/>
            <person name="Perry T."/>
            <person name="Stroehlein A.J."/>
            <person name="Ansell B.R."/>
            <person name="Breugelmans B."/>
            <person name="Hofmann A."/>
            <person name="Qu J."/>
            <person name="Dugan S."/>
            <person name="Lee S.L."/>
            <person name="Chao H."/>
            <person name="Dinh H."/>
            <person name="Han Y."/>
            <person name="Doddapaneni H.V."/>
            <person name="Worley K.C."/>
            <person name="Muzny D.M."/>
            <person name="Ioannidis P."/>
            <person name="Waterhouse R.M."/>
            <person name="Zdobnov E.M."/>
            <person name="James P.J."/>
            <person name="Bagnall N.H."/>
            <person name="Kotze A.C."/>
            <person name="Gibbs R.A."/>
            <person name="Richards S."/>
            <person name="Batterham P."/>
            <person name="Gasser R.B."/>
        </authorList>
    </citation>
    <scope>NUCLEOTIDE SEQUENCE [LARGE SCALE GENOMIC DNA]</scope>
    <source>
        <strain evidence="21 22">LS</strain>
        <tissue evidence="21">Full body</tissue>
    </source>
</reference>
<dbReference type="OMA" id="NAWVSRY"/>
<comment type="subcellular location">
    <subcellularLocation>
        <location evidence="2">Endoplasmic reticulum</location>
    </subcellularLocation>
    <subcellularLocation>
        <location evidence="1">Membrane</location>
        <topology evidence="1">Multi-pass membrane protein</topology>
    </subcellularLocation>
</comment>
<evidence type="ECO:0000256" key="6">
    <source>
        <dbReference type="ARBA" id="ARBA00022679"/>
    </source>
</evidence>
<evidence type="ECO:0000256" key="11">
    <source>
        <dbReference type="ARBA" id="ARBA00023136"/>
    </source>
</evidence>
<feature type="transmembrane region" description="Helical" evidence="20">
    <location>
        <begin position="261"/>
        <end position="280"/>
    </location>
</feature>
<evidence type="ECO:0000313" key="22">
    <source>
        <dbReference type="Proteomes" id="UP000037069"/>
    </source>
</evidence>
<evidence type="ECO:0000256" key="13">
    <source>
        <dbReference type="ARBA" id="ARBA00023264"/>
    </source>
</evidence>
<comment type="similarity">
    <text evidence="4">Belongs to the membrane-bound acyltransferase family.</text>
</comment>
<evidence type="ECO:0000256" key="2">
    <source>
        <dbReference type="ARBA" id="ARBA00004240"/>
    </source>
</evidence>
<evidence type="ECO:0000256" key="17">
    <source>
        <dbReference type="ARBA" id="ARBA00038923"/>
    </source>
</evidence>
<feature type="transmembrane region" description="Helical" evidence="20">
    <location>
        <begin position="445"/>
        <end position="464"/>
    </location>
</feature>
<evidence type="ECO:0000256" key="18">
    <source>
        <dbReference type="ARBA" id="ARBA00039721"/>
    </source>
</evidence>
<evidence type="ECO:0000256" key="4">
    <source>
        <dbReference type="ARBA" id="ARBA00010323"/>
    </source>
</evidence>
<keyword evidence="6" id="KW-0808">Transferase</keyword>
<keyword evidence="13" id="KW-1208">Phospholipid metabolism</keyword>
<dbReference type="EMBL" id="JRES01001278">
    <property type="protein sequence ID" value="KNC24008.1"/>
    <property type="molecule type" value="Genomic_DNA"/>
</dbReference>
<comment type="pathway">
    <text evidence="3">Lipid metabolism; phospholipid metabolism.</text>
</comment>
<proteinExistence type="inferred from homology"/>
<dbReference type="InterPro" id="IPR004299">
    <property type="entry name" value="MBOAT_fam"/>
</dbReference>
<evidence type="ECO:0000256" key="8">
    <source>
        <dbReference type="ARBA" id="ARBA00022824"/>
    </source>
</evidence>
<evidence type="ECO:0000256" key="7">
    <source>
        <dbReference type="ARBA" id="ARBA00022692"/>
    </source>
</evidence>
<keyword evidence="10" id="KW-0443">Lipid metabolism</keyword>
<keyword evidence="9 20" id="KW-1133">Transmembrane helix</keyword>
<comment type="caution">
    <text evidence="21">The sequence shown here is derived from an EMBL/GenBank/DDBJ whole genome shotgun (WGS) entry which is preliminary data.</text>
</comment>
<dbReference type="GO" id="GO:0030258">
    <property type="term" value="P:lipid modification"/>
    <property type="evidence" value="ECO:0007669"/>
    <property type="project" value="TreeGrafter"/>
</dbReference>
<feature type="transmembrane region" description="Helical" evidence="20">
    <location>
        <begin position="108"/>
        <end position="126"/>
    </location>
</feature>
<comment type="pathway">
    <text evidence="15">Phospholipid metabolism.</text>
</comment>
<evidence type="ECO:0000256" key="14">
    <source>
        <dbReference type="ARBA" id="ARBA00023315"/>
    </source>
</evidence>
<feature type="transmembrane region" description="Helical" evidence="20">
    <location>
        <begin position="32"/>
        <end position="50"/>
    </location>
</feature>
<dbReference type="GO" id="GO:0005783">
    <property type="term" value="C:endoplasmic reticulum"/>
    <property type="evidence" value="ECO:0007669"/>
    <property type="project" value="UniProtKB-SubCell"/>
</dbReference>
<evidence type="ECO:0000256" key="12">
    <source>
        <dbReference type="ARBA" id="ARBA00023209"/>
    </source>
</evidence>
<keyword evidence="11 20" id="KW-0472">Membrane</keyword>
<dbReference type="Proteomes" id="UP000037069">
    <property type="component" value="Unassembled WGS sequence"/>
</dbReference>
<keyword evidence="14" id="KW-0012">Acyltransferase</keyword>
<dbReference type="GO" id="GO:0016020">
    <property type="term" value="C:membrane"/>
    <property type="evidence" value="ECO:0007669"/>
    <property type="project" value="UniProtKB-SubCell"/>
</dbReference>
<sequence length="513" mass="59012">MTVVASGGGGDAVGGNIGLIAMLADKVGVGEAAIRLLFTLFAGYPIAFIYRFLIQPQSSKPVHHIFFALCGFGLCFFNYGFDTYHSLISIWITYLLVRLLHNNTRQLVAINFVFHMAYLLTGYYFTESNEYDILWTTPQCVLTLRMIGFAFDIADGRKPREKLSKDQQECALEQIPSLLELSAYAYFPSSFLIGPQFPFKRYQRFINGEYAQYKGFVKAGLTRLLVGLLYLAVRQVGAMLFPDNYFLTDAYRNQPFFWRLIYLGLWAKFSLYKYISCWLLTEGGLMSLGFTYNGKAADGSEEWNGCSNVKLYLLETGNTMEHYVKSFNVNTNQWVASYVYKRLKFLNNRTISYAAALFFLAVWHGFHTGYYMSFFIEYMIVTTEKQIEGVYNKSVVTNYASLVETLPFKVIKFIALKSYNLIYMGWCLTPFIFLSYERWIEVFKAVNYFGFVYVAIWFVIYKITKAMSSKSRLKQERIASKATDLSPTINEHRTTDSKATDLSPTLEENKKDN</sequence>
<dbReference type="InterPro" id="IPR049941">
    <property type="entry name" value="LPLAT_7/PORCN-like"/>
</dbReference>
<dbReference type="GO" id="GO:0047184">
    <property type="term" value="F:1-acylglycerophosphocholine O-acyltransferase activity"/>
    <property type="evidence" value="ECO:0007669"/>
    <property type="project" value="UniProtKB-EC"/>
</dbReference>
<evidence type="ECO:0000256" key="3">
    <source>
        <dbReference type="ARBA" id="ARBA00005074"/>
    </source>
</evidence>
<dbReference type="Pfam" id="PF03062">
    <property type="entry name" value="MBOAT"/>
    <property type="match status" value="1"/>
</dbReference>
<dbReference type="GO" id="GO:0071617">
    <property type="term" value="F:lysophospholipid acyltransferase activity"/>
    <property type="evidence" value="ECO:0007669"/>
    <property type="project" value="TreeGrafter"/>
</dbReference>
<feature type="transmembrane region" description="Helical" evidence="20">
    <location>
        <begin position="351"/>
        <end position="376"/>
    </location>
</feature>
<gene>
    <name evidence="21" type="ORF">FF38_11611</name>
</gene>
<name>A0A0L0BVJ5_LUCCU</name>
<protein>
    <recommendedName>
        <fullName evidence="18">Lysophospholipid acyltransferase 5</fullName>
        <ecNumber evidence="16">2.3.1.23</ecNumber>
        <ecNumber evidence="17">2.3.1.n6</ecNumber>
    </recommendedName>
</protein>
<evidence type="ECO:0000256" key="19">
    <source>
        <dbReference type="SAM" id="MobiDB-lite"/>
    </source>
</evidence>
<keyword evidence="12" id="KW-0594">Phospholipid biosynthesis</keyword>
<feature type="region of interest" description="Disordered" evidence="19">
    <location>
        <begin position="484"/>
        <end position="513"/>
    </location>
</feature>
<evidence type="ECO:0000256" key="9">
    <source>
        <dbReference type="ARBA" id="ARBA00022989"/>
    </source>
</evidence>
<dbReference type="STRING" id="7375.A0A0L0BVJ5"/>
<accession>A0A0L0BVJ5</accession>
<evidence type="ECO:0000313" key="21">
    <source>
        <dbReference type="EMBL" id="KNC24008.1"/>
    </source>
</evidence>
<feature type="transmembrane region" description="Helical" evidence="20">
    <location>
        <begin position="62"/>
        <end position="79"/>
    </location>
</feature>
<feature type="transmembrane region" description="Helical" evidence="20">
    <location>
        <begin position="220"/>
        <end position="241"/>
    </location>
</feature>
<dbReference type="EC" id="2.3.1.n6" evidence="17"/>
<dbReference type="PANTHER" id="PTHR13906">
    <property type="entry name" value="PORCUPINE"/>
    <property type="match status" value="1"/>
</dbReference>
<keyword evidence="22" id="KW-1185">Reference proteome</keyword>
<dbReference type="AlphaFoldDB" id="A0A0L0BVJ5"/>
<evidence type="ECO:0000256" key="1">
    <source>
        <dbReference type="ARBA" id="ARBA00004141"/>
    </source>
</evidence>
<dbReference type="EC" id="2.3.1.23" evidence="16"/>
<organism evidence="21 22">
    <name type="scientific">Lucilia cuprina</name>
    <name type="common">Green bottle fly</name>
    <name type="synonym">Australian sheep blowfly</name>
    <dbReference type="NCBI Taxonomy" id="7375"/>
    <lineage>
        <taxon>Eukaryota</taxon>
        <taxon>Metazoa</taxon>
        <taxon>Ecdysozoa</taxon>
        <taxon>Arthropoda</taxon>
        <taxon>Hexapoda</taxon>
        <taxon>Insecta</taxon>
        <taxon>Pterygota</taxon>
        <taxon>Neoptera</taxon>
        <taxon>Endopterygota</taxon>
        <taxon>Diptera</taxon>
        <taxon>Brachycera</taxon>
        <taxon>Muscomorpha</taxon>
        <taxon>Oestroidea</taxon>
        <taxon>Calliphoridae</taxon>
        <taxon>Luciliinae</taxon>
        <taxon>Lucilia</taxon>
    </lineage>
</organism>
<dbReference type="PANTHER" id="PTHR13906:SF14">
    <property type="entry name" value="LYSOPHOSPHOLIPID ACYLTRANSFERASE 5"/>
    <property type="match status" value="1"/>
</dbReference>
<evidence type="ECO:0000256" key="16">
    <source>
        <dbReference type="ARBA" id="ARBA00026120"/>
    </source>
</evidence>
<evidence type="ECO:0000256" key="15">
    <source>
        <dbReference type="ARBA" id="ARBA00025707"/>
    </source>
</evidence>